<gene>
    <name evidence="2" type="ORF">EDD36DRAFT_258422</name>
</gene>
<dbReference type="AlphaFoldDB" id="A0AAN6DV72"/>
<feature type="region of interest" description="Disordered" evidence="1">
    <location>
        <begin position="131"/>
        <end position="233"/>
    </location>
</feature>
<feature type="compositionally biased region" description="Basic and acidic residues" evidence="1">
    <location>
        <begin position="181"/>
        <end position="211"/>
    </location>
</feature>
<evidence type="ECO:0000256" key="1">
    <source>
        <dbReference type="SAM" id="MobiDB-lite"/>
    </source>
</evidence>
<dbReference type="Proteomes" id="UP001203852">
    <property type="component" value="Unassembled WGS sequence"/>
</dbReference>
<feature type="compositionally biased region" description="Acidic residues" evidence="1">
    <location>
        <begin position="220"/>
        <end position="233"/>
    </location>
</feature>
<protein>
    <submittedName>
        <fullName evidence="2">Uncharacterized protein</fullName>
    </submittedName>
</protein>
<evidence type="ECO:0000313" key="3">
    <source>
        <dbReference type="Proteomes" id="UP001203852"/>
    </source>
</evidence>
<evidence type="ECO:0000313" key="2">
    <source>
        <dbReference type="EMBL" id="KAI1613211.1"/>
    </source>
</evidence>
<proteinExistence type="predicted"/>
<reference evidence="2" key="1">
    <citation type="journal article" date="2022" name="bioRxiv">
        <title>Deciphering the potential niche of two novel black yeast fungi from a biological soil crust based on their genomes, phenotypes, and melanin regulation.</title>
        <authorList>
            <consortium name="DOE Joint Genome Institute"/>
            <person name="Carr E.C."/>
            <person name="Barton Q."/>
            <person name="Grambo S."/>
            <person name="Sullivan M."/>
            <person name="Renfro C.M."/>
            <person name="Kuo A."/>
            <person name="Pangilinan J."/>
            <person name="Lipzen A."/>
            <person name="Keymanesh K."/>
            <person name="Savage E."/>
            <person name="Barry K."/>
            <person name="Grigoriev I.V."/>
            <person name="Riekhof W.R."/>
            <person name="Harris S.S."/>
        </authorList>
    </citation>
    <scope>NUCLEOTIDE SEQUENCE</scope>
    <source>
        <strain evidence="2">JF 03-4F</strain>
    </source>
</reference>
<organism evidence="2 3">
    <name type="scientific">Exophiala viscosa</name>
    <dbReference type="NCBI Taxonomy" id="2486360"/>
    <lineage>
        <taxon>Eukaryota</taxon>
        <taxon>Fungi</taxon>
        <taxon>Dikarya</taxon>
        <taxon>Ascomycota</taxon>
        <taxon>Pezizomycotina</taxon>
        <taxon>Eurotiomycetes</taxon>
        <taxon>Chaetothyriomycetidae</taxon>
        <taxon>Chaetothyriales</taxon>
        <taxon>Herpotrichiellaceae</taxon>
        <taxon>Exophiala</taxon>
    </lineage>
</organism>
<sequence>MAGNRKRKQPSPNLHEIIAAKREEKEAARPNWFYIARSAHPQTSAYGLRLFKQQEKLEKQSETQTTDEGKWAAIEQQLRGELPEEFKALDALQQHVNTFTACNPTIIEKLFAGLETEEERLAVILPHIKFPEPQTEGTSGLHGEDGNDESEDSVEMLYQNLTAAEVEDAKRKKNAEKRRRYQENLKKRRGDPELQRAAEEARHVNEHNAEMRRRRHEQGEAEDTGDDEVILDE</sequence>
<feature type="compositionally biased region" description="Basic residues" evidence="1">
    <location>
        <begin position="171"/>
        <end position="180"/>
    </location>
</feature>
<keyword evidence="3" id="KW-1185">Reference proteome</keyword>
<dbReference type="EMBL" id="MU404354">
    <property type="protein sequence ID" value="KAI1613211.1"/>
    <property type="molecule type" value="Genomic_DNA"/>
</dbReference>
<accession>A0AAN6DV72</accession>
<name>A0AAN6DV72_9EURO</name>
<comment type="caution">
    <text evidence="2">The sequence shown here is derived from an EMBL/GenBank/DDBJ whole genome shotgun (WGS) entry which is preliminary data.</text>
</comment>